<accession>A0A090MA70</accession>
<sequence>MTSNGDDILFNAVRVNGGASTSSDDGTTARMAARALTRELLERVKTSEEPDARAMTIVRALCDGSTHARAQDELANRAREMVRACGRFASGLSAELASGLASARTSANARALTRALVEVVCEGFDGDLARECASASAHPLTRALRAHADAGAGLLEATTSKVSSGLSRDFEAMRPFIMRALLEYPAPAPRSLFPALLHARLMGATCGNGESAPAILELCARALGAYRAPTSESRAWIASAAGEVIDAIECRLYDVGDDSARNVLALVTEGLVRQLRSAALDGDSTMPFIGALKRLSEHGDVSECVELIPCLSLVQSTDETAALLALLAPHFPLDGPARSLSSRHASAALMLPKESGARLALSLAMSRDAQGVSMNSTRNGRQLGDRTRDGFMSRTLSTAWYDGDADSIDRVRACIRDDDVTSCTLELACLVHPSSHVRECAAEKLREKLCGKAAHGTSEVTMILLHLHTECERSARIDDAAKAALAMLTALAAGASDFVAAPIVLRAIAPLMSTKPGESAPSPRLHALALRLLAEMWINNREFGARLKGALEDASTSREPAVVIGCASAFAAAARAHPFRATEFVLSIQGCLKSKFPAAQALALEAIDTMCEYDALDFFPAFKVVTRHIPSLPQHPLVAQKWIRLIRHAGRDASKYPDAAVTFIEIIWNAINTSSHPRVRGEAWSSLSLYDSELISEIGAPSMSEIAQHALSENLGKPFDGAMAMLRTVTKQEFIALSRTSLIARDSQQLTHPPPSDPLIYRVTQTIPKKLLDSQPCAGARLLMFRPPKGRSETLMSRDKAESYRIEFNRAAKEMRWIDWWHGGLLYRSWTRFSKRWFDAEVSARSGGCDIDDMRAEARASMNATAMKSLEDVTTPDELQNIALFLVTPALESEGGFGAELGDFLLSILQEKMSVVGAERGLCVALGIVGGSLADRGNERLPTKIADALIQQLSDCQIDGADKMGAVAEALGLLCHGLSRDVTQGESSSWRVDLTHRICSVLFSCLNALGASVPSIQLLGIRSSSDGIVAPKGDVSDAIAGSCVGLSRVFCALDVFDDEARRTTAWVEFLTNEVTQGSFPHSLALPVALKPMLDRKHNIQSETVALTAMTTTACSENALIRAVSCGIMGIMLDHGCAVPIEMCQRVLGETSGKMRDDTTISSARAFFALALSSALGAPWDGYVKYDARVNATSDESSVFAAPLLWGGIQGKSQAKGILKTIESVALAPDEIALRSLRDISTWTLAMLSDRVAQLAVLVSSGTHDSKSSVSNDTVIGCMMQAILNVNVAHPDERQMRGAAMAFSVLTELTRLPNAGWSNAFSRWWRVATSNQPDEAKSAREALQSACIRMCQSHPEMSLGRHVLEQIATTSEAEFTNLSAEAQLLIMRGAPSACSLNAEGGVTAVERFINMAYLSRVANGCVSELWKSLISVSEDDVAFAAVRSLASRLDLTNTHILDEASLCISKFKSSTLRAEAVRTLRQEVKPIICARLFKIGQARAETLISLATWPKETRMLTLKLTAGHIARSTSTLRAQMMHEAVNLGDCTAIPCIAILAVAWGPMSALLNVASIEQCTAALPCTLPHLLKGELSGLSDAIVSSALRNLKGAHARVAIDVLLEMRNDVTNAVWAQVVDALA</sequence>
<feature type="domain" description="DUF3730" evidence="1">
    <location>
        <begin position="465"/>
        <end position="687"/>
    </location>
</feature>
<gene>
    <name evidence="2" type="ORF">OT_ostta09g01300</name>
</gene>
<dbReference type="InterPro" id="IPR045163">
    <property type="entry name" value="Focadhesin/RST1"/>
</dbReference>
<dbReference type="InterPro" id="IPR016024">
    <property type="entry name" value="ARM-type_fold"/>
</dbReference>
<proteinExistence type="predicted"/>
<dbReference type="RefSeq" id="XP_022839589.1">
    <property type="nucleotide sequence ID" value="XM_022983311.1"/>
</dbReference>
<reference evidence="3" key="1">
    <citation type="journal article" date="2006" name="Proc. Natl. Acad. Sci. U.S.A.">
        <title>Genome analysis of the smallest free-living eukaryote Ostreococcus tauri unveils many unique features.</title>
        <authorList>
            <person name="Derelle E."/>
            <person name="Ferraz C."/>
            <person name="Rombauts S."/>
            <person name="Rouze P."/>
            <person name="Worden A.Z."/>
            <person name="Robbens S."/>
            <person name="Partensky F."/>
            <person name="Degroeve S."/>
            <person name="Echeynie S."/>
            <person name="Cooke R."/>
            <person name="Saeys Y."/>
            <person name="Wuyts J."/>
            <person name="Jabbari K."/>
            <person name="Bowler C."/>
            <person name="Panaud O."/>
            <person name="Piegu B."/>
            <person name="Ball S.G."/>
            <person name="Ral J.-P."/>
            <person name="Bouget F.-Y."/>
            <person name="Piganeau G."/>
            <person name="De Baets B."/>
            <person name="Picard A."/>
            <person name="Delseny M."/>
            <person name="Demaille J."/>
            <person name="Van de Peer Y."/>
            <person name="Moreau H."/>
        </authorList>
    </citation>
    <scope>NUCLEOTIDE SEQUENCE [LARGE SCALE GENOMIC DNA]</scope>
    <source>
        <strain evidence="3">OTTH 0595 / CCAP 157/2 / RCC745</strain>
    </source>
</reference>
<keyword evidence="3" id="KW-1185">Reference proteome</keyword>
<dbReference type="GeneID" id="9831987"/>
<reference evidence="2 3" key="2">
    <citation type="journal article" date="2014" name="BMC Genomics">
        <title>An improved genome of the model marine alga Ostreococcus tauri unfolds by assessing Illumina de novo assemblies.</title>
        <authorList>
            <person name="Blanc-Mathieu R."/>
            <person name="Verhelst B."/>
            <person name="Derelle E."/>
            <person name="Rombauts S."/>
            <person name="Bouget F.Y."/>
            <person name="Carre I."/>
            <person name="Chateau A."/>
            <person name="Eyre-Walker A."/>
            <person name="Grimsley N."/>
            <person name="Moreau H."/>
            <person name="Piegu B."/>
            <person name="Rivals E."/>
            <person name="Schackwitz W."/>
            <person name="Van de Peer Y."/>
            <person name="Piganeau G."/>
        </authorList>
    </citation>
    <scope>NUCLEOTIDE SEQUENCE [LARGE SCALE GENOMIC DNA]</scope>
    <source>
        <strain evidence="3">OTTH 0595 / CCAP 157/2 / RCC745</strain>
    </source>
</reference>
<evidence type="ECO:0000313" key="2">
    <source>
        <dbReference type="EMBL" id="CEF98994.1"/>
    </source>
</evidence>
<evidence type="ECO:0000259" key="1">
    <source>
        <dbReference type="Pfam" id="PF12530"/>
    </source>
</evidence>
<dbReference type="PANTHER" id="PTHR16212">
    <property type="entry name" value="FOCADHESIN FAMILY MEMBER"/>
    <property type="match status" value="1"/>
</dbReference>
<protein>
    <submittedName>
        <fullName evidence="2">Armadillo-type fold</fullName>
    </submittedName>
</protein>
<dbReference type="Pfam" id="PF12530">
    <property type="entry name" value="DUF3730"/>
    <property type="match status" value="1"/>
</dbReference>
<dbReference type="InParanoid" id="A0A090MA70"/>
<dbReference type="InterPro" id="IPR022542">
    <property type="entry name" value="FOCAD/RST1_DUF3730"/>
</dbReference>
<evidence type="ECO:0000313" key="3">
    <source>
        <dbReference type="Proteomes" id="UP000009170"/>
    </source>
</evidence>
<dbReference type="SUPFAM" id="SSF48371">
    <property type="entry name" value="ARM repeat"/>
    <property type="match status" value="1"/>
</dbReference>
<dbReference type="OrthoDB" id="553246at2759"/>
<comment type="caution">
    <text evidence="2">The sequence shown here is derived from an EMBL/GenBank/DDBJ whole genome shotgun (WGS) entry which is preliminary data.</text>
</comment>
<dbReference type="GO" id="GO:0060147">
    <property type="term" value="P:regulation of post-transcriptional gene silencing"/>
    <property type="evidence" value="ECO:0007669"/>
    <property type="project" value="InterPro"/>
</dbReference>
<organism evidence="2 3">
    <name type="scientific">Ostreococcus tauri</name>
    <name type="common">Marine green alga</name>
    <dbReference type="NCBI Taxonomy" id="70448"/>
    <lineage>
        <taxon>Eukaryota</taxon>
        <taxon>Viridiplantae</taxon>
        <taxon>Chlorophyta</taxon>
        <taxon>Mamiellophyceae</taxon>
        <taxon>Mamiellales</taxon>
        <taxon>Bathycoccaceae</taxon>
        <taxon>Ostreococcus</taxon>
    </lineage>
</organism>
<dbReference type="KEGG" id="ota:OT_ostta09g01300"/>
<dbReference type="PANTHER" id="PTHR16212:SF4">
    <property type="entry name" value="FOCADHESIN"/>
    <property type="match status" value="1"/>
</dbReference>
<dbReference type="EMBL" id="CAID01000009">
    <property type="protein sequence ID" value="CEF98994.1"/>
    <property type="molecule type" value="Genomic_DNA"/>
</dbReference>
<dbReference type="Proteomes" id="UP000009170">
    <property type="component" value="Unassembled WGS sequence"/>
</dbReference>
<name>A0A090MA70_OSTTA</name>